<reference evidence="12" key="2">
    <citation type="journal article" date="2021" name="PeerJ">
        <title>Extensive microbial diversity within the chicken gut microbiome revealed by metagenomics and culture.</title>
        <authorList>
            <person name="Gilroy R."/>
            <person name="Ravi A."/>
            <person name="Getino M."/>
            <person name="Pursley I."/>
            <person name="Horton D.L."/>
            <person name="Alikhan N.F."/>
            <person name="Baker D."/>
            <person name="Gharbi K."/>
            <person name="Hall N."/>
            <person name="Watson M."/>
            <person name="Adriaenssens E.M."/>
            <person name="Foster-Nyarko E."/>
            <person name="Jarju S."/>
            <person name="Secka A."/>
            <person name="Antonio M."/>
            <person name="Oren A."/>
            <person name="Chaudhuri R.R."/>
            <person name="La Ragione R."/>
            <person name="Hildebrand F."/>
            <person name="Pallen M.J."/>
        </authorList>
    </citation>
    <scope>NUCLEOTIDE SEQUENCE</scope>
    <source>
        <strain evidence="12">CHK195-11698</strain>
    </source>
</reference>
<dbReference type="InterPro" id="IPR001967">
    <property type="entry name" value="Peptidase_S11_N"/>
</dbReference>
<evidence type="ECO:0000256" key="1">
    <source>
        <dbReference type="ARBA" id="ARBA00007164"/>
    </source>
</evidence>
<proteinExistence type="inferred from homology"/>
<keyword evidence="2 10" id="KW-0732">Signal</keyword>
<dbReference type="GO" id="GO:0006508">
    <property type="term" value="P:proteolysis"/>
    <property type="evidence" value="ECO:0007669"/>
    <property type="project" value="InterPro"/>
</dbReference>
<evidence type="ECO:0000256" key="6">
    <source>
        <dbReference type="ARBA" id="ARBA00023316"/>
    </source>
</evidence>
<dbReference type="PANTHER" id="PTHR21581">
    <property type="entry name" value="D-ALANYL-D-ALANINE CARBOXYPEPTIDASE"/>
    <property type="match status" value="1"/>
</dbReference>
<dbReference type="Pfam" id="PF00768">
    <property type="entry name" value="Peptidase_S11"/>
    <property type="match status" value="1"/>
</dbReference>
<dbReference type="GO" id="GO:0009002">
    <property type="term" value="F:serine-type D-Ala-D-Ala carboxypeptidase activity"/>
    <property type="evidence" value="ECO:0007669"/>
    <property type="project" value="InterPro"/>
</dbReference>
<keyword evidence="6" id="KW-0961">Cell wall biogenesis/degradation</keyword>
<evidence type="ECO:0000256" key="4">
    <source>
        <dbReference type="ARBA" id="ARBA00022960"/>
    </source>
</evidence>
<sequence>MKHLCPFWLCLSLFFCLNASPVQATEFWAKNYIVMESLTHQVLEGKAIHEVQSVASISKIMTAIVAIEQADLDKVVTIGDEIDKAYGSGVYIHKGDTISLRDLLYGTMLRSGNDAALCLAYHSAGSIEVFVELMNEKARELGMTDTHFANPTGLDEEDEGNQSSVYDMALLMSYCMANPIFREVTATKSYQREDGNGTWHNKNKLLENYDYSTGGKTGFTRKAKRTLVSSARKNDLELIVVTFNCGDDFAYHQALYENYFAMYENVLCIDQGVHRYGDYTYEVKQPVYLLWPIDEKKPELQYETSPNERLKISTKSGQLLGEFVLEAKKQWQWDDFWRKLLCGLFLQ</sequence>
<dbReference type="PRINTS" id="PR00725">
    <property type="entry name" value="DADACBPTASE1"/>
</dbReference>
<feature type="domain" description="Peptidase S11 D-alanyl-D-alanine carboxypeptidase A N-terminal" evidence="11">
    <location>
        <begin position="22"/>
        <end position="244"/>
    </location>
</feature>
<gene>
    <name evidence="12" type="ORF">IAD15_05935</name>
</gene>
<evidence type="ECO:0000259" key="11">
    <source>
        <dbReference type="Pfam" id="PF00768"/>
    </source>
</evidence>
<dbReference type="SUPFAM" id="SSF56601">
    <property type="entry name" value="beta-lactamase/transpeptidase-like"/>
    <property type="match status" value="1"/>
</dbReference>
<evidence type="ECO:0000256" key="5">
    <source>
        <dbReference type="ARBA" id="ARBA00022984"/>
    </source>
</evidence>
<feature type="chain" id="PRO_5038736210" evidence="10">
    <location>
        <begin position="25"/>
        <end position="347"/>
    </location>
</feature>
<reference evidence="12" key="1">
    <citation type="submission" date="2020-10" db="EMBL/GenBank/DDBJ databases">
        <authorList>
            <person name="Gilroy R."/>
        </authorList>
    </citation>
    <scope>NUCLEOTIDE SEQUENCE</scope>
    <source>
        <strain evidence="12">CHK195-11698</strain>
    </source>
</reference>
<comment type="similarity">
    <text evidence="1 9">Belongs to the peptidase S11 family.</text>
</comment>
<dbReference type="GO" id="GO:0009252">
    <property type="term" value="P:peptidoglycan biosynthetic process"/>
    <property type="evidence" value="ECO:0007669"/>
    <property type="project" value="UniProtKB-KW"/>
</dbReference>
<protein>
    <submittedName>
        <fullName evidence="12">D-alanyl-D-alanine carboxypeptidase</fullName>
    </submittedName>
</protein>
<evidence type="ECO:0000256" key="9">
    <source>
        <dbReference type="RuleBase" id="RU004016"/>
    </source>
</evidence>
<accession>A0A9D1HND4</accession>
<evidence type="ECO:0000256" key="7">
    <source>
        <dbReference type="PIRSR" id="PIRSR618044-1"/>
    </source>
</evidence>
<evidence type="ECO:0000313" key="13">
    <source>
        <dbReference type="Proteomes" id="UP000824175"/>
    </source>
</evidence>
<feature type="signal peptide" evidence="10">
    <location>
        <begin position="1"/>
        <end position="24"/>
    </location>
</feature>
<dbReference type="GO" id="GO:0008360">
    <property type="term" value="P:regulation of cell shape"/>
    <property type="evidence" value="ECO:0007669"/>
    <property type="project" value="UniProtKB-KW"/>
</dbReference>
<dbReference type="EMBL" id="DVMJ01000051">
    <property type="protein sequence ID" value="HIU13593.1"/>
    <property type="molecule type" value="Genomic_DNA"/>
</dbReference>
<comment type="caution">
    <text evidence="12">The sequence shown here is derived from an EMBL/GenBank/DDBJ whole genome shotgun (WGS) entry which is preliminary data.</text>
</comment>
<evidence type="ECO:0000313" key="12">
    <source>
        <dbReference type="EMBL" id="HIU13593.1"/>
    </source>
</evidence>
<feature type="binding site" evidence="8">
    <location>
        <position position="216"/>
    </location>
    <ligand>
        <name>substrate</name>
    </ligand>
</feature>
<feature type="active site" evidence="7">
    <location>
        <position position="111"/>
    </location>
</feature>
<dbReference type="GO" id="GO:0071555">
    <property type="term" value="P:cell wall organization"/>
    <property type="evidence" value="ECO:0007669"/>
    <property type="project" value="UniProtKB-KW"/>
</dbReference>
<dbReference type="Proteomes" id="UP000824175">
    <property type="component" value="Unassembled WGS sequence"/>
</dbReference>
<dbReference type="InterPro" id="IPR018044">
    <property type="entry name" value="Peptidase_S11"/>
</dbReference>
<evidence type="ECO:0000256" key="8">
    <source>
        <dbReference type="PIRSR" id="PIRSR618044-2"/>
    </source>
</evidence>
<evidence type="ECO:0000256" key="3">
    <source>
        <dbReference type="ARBA" id="ARBA00022801"/>
    </source>
</evidence>
<keyword evidence="12" id="KW-0645">Protease</keyword>
<dbReference type="Gene3D" id="3.40.710.10">
    <property type="entry name" value="DD-peptidase/beta-lactamase superfamily"/>
    <property type="match status" value="1"/>
</dbReference>
<keyword evidence="4" id="KW-0133">Cell shape</keyword>
<dbReference type="InterPro" id="IPR012338">
    <property type="entry name" value="Beta-lactam/transpept-like"/>
</dbReference>
<feature type="active site" description="Acyl-ester intermediate" evidence="7">
    <location>
        <position position="56"/>
    </location>
</feature>
<keyword evidence="5" id="KW-0573">Peptidoglycan synthesis</keyword>
<name>A0A9D1HND4_9FIRM</name>
<keyword evidence="12" id="KW-0121">Carboxypeptidase</keyword>
<keyword evidence="3" id="KW-0378">Hydrolase</keyword>
<feature type="active site" description="Proton acceptor" evidence="7">
    <location>
        <position position="59"/>
    </location>
</feature>
<dbReference type="PANTHER" id="PTHR21581:SF33">
    <property type="entry name" value="D-ALANYL-D-ALANINE CARBOXYPEPTIDASE DACB"/>
    <property type="match status" value="1"/>
</dbReference>
<dbReference type="AlphaFoldDB" id="A0A9D1HND4"/>
<evidence type="ECO:0000256" key="2">
    <source>
        <dbReference type="ARBA" id="ARBA00022729"/>
    </source>
</evidence>
<evidence type="ECO:0000256" key="10">
    <source>
        <dbReference type="SAM" id="SignalP"/>
    </source>
</evidence>
<organism evidence="12 13">
    <name type="scientific">Candidatus Fimiplasma intestinipullorum</name>
    <dbReference type="NCBI Taxonomy" id="2840825"/>
    <lineage>
        <taxon>Bacteria</taxon>
        <taxon>Bacillati</taxon>
        <taxon>Bacillota</taxon>
        <taxon>Clostridia</taxon>
        <taxon>Eubacteriales</taxon>
        <taxon>Candidatus Fimiplasma</taxon>
    </lineage>
</organism>